<feature type="chain" id="PRO_5038343382" evidence="1">
    <location>
        <begin position="29"/>
        <end position="124"/>
    </location>
</feature>
<proteinExistence type="predicted"/>
<dbReference type="Proteomes" id="UP000827986">
    <property type="component" value="Unassembled WGS sequence"/>
</dbReference>
<protein>
    <submittedName>
        <fullName evidence="2">Uncharacterized protein</fullName>
    </submittedName>
</protein>
<feature type="signal peptide" evidence="1">
    <location>
        <begin position="1"/>
        <end position="28"/>
    </location>
</feature>
<name>A0A9D3XNI1_9SAUR</name>
<comment type="caution">
    <text evidence="2">The sequence shown here is derived from an EMBL/GenBank/DDBJ whole genome shotgun (WGS) entry which is preliminary data.</text>
</comment>
<accession>A0A9D3XNI1</accession>
<organism evidence="2 3">
    <name type="scientific">Mauremys mutica</name>
    <name type="common">yellowpond turtle</name>
    <dbReference type="NCBI Taxonomy" id="74926"/>
    <lineage>
        <taxon>Eukaryota</taxon>
        <taxon>Metazoa</taxon>
        <taxon>Chordata</taxon>
        <taxon>Craniata</taxon>
        <taxon>Vertebrata</taxon>
        <taxon>Euteleostomi</taxon>
        <taxon>Archelosauria</taxon>
        <taxon>Testudinata</taxon>
        <taxon>Testudines</taxon>
        <taxon>Cryptodira</taxon>
        <taxon>Durocryptodira</taxon>
        <taxon>Testudinoidea</taxon>
        <taxon>Geoemydidae</taxon>
        <taxon>Geoemydinae</taxon>
        <taxon>Mauremys</taxon>
    </lineage>
</organism>
<evidence type="ECO:0000256" key="1">
    <source>
        <dbReference type="SAM" id="SignalP"/>
    </source>
</evidence>
<gene>
    <name evidence="2" type="ORF">KIL84_004675</name>
</gene>
<evidence type="ECO:0000313" key="3">
    <source>
        <dbReference type="Proteomes" id="UP000827986"/>
    </source>
</evidence>
<dbReference type="AlphaFoldDB" id="A0A9D3XNI1"/>
<reference evidence="2" key="1">
    <citation type="submission" date="2021-09" db="EMBL/GenBank/DDBJ databases">
        <title>The genome of Mauremys mutica provides insights into the evolution of semi-aquatic lifestyle.</title>
        <authorList>
            <person name="Gong S."/>
            <person name="Gao Y."/>
        </authorList>
    </citation>
    <scope>NUCLEOTIDE SEQUENCE</scope>
    <source>
        <strain evidence="2">MM-2020</strain>
        <tissue evidence="2">Muscle</tissue>
    </source>
</reference>
<evidence type="ECO:0000313" key="2">
    <source>
        <dbReference type="EMBL" id="KAH1183183.1"/>
    </source>
</evidence>
<sequence>MAQQMHLLSTALHVQLLGLSLSLPNLLASSGERWAATRRPEPLCWAEQAKSSAPGADPECQPSAARRQLVAPEGFQWQGLLEPDSAGVVVKGEFSKGKGGVPLIQLGACRQQRQWVEMLGMDLP</sequence>
<dbReference type="EMBL" id="JAHDVG010000466">
    <property type="protein sequence ID" value="KAH1183183.1"/>
    <property type="molecule type" value="Genomic_DNA"/>
</dbReference>
<keyword evidence="3" id="KW-1185">Reference proteome</keyword>
<keyword evidence="1" id="KW-0732">Signal</keyword>